<evidence type="ECO:0000313" key="3">
    <source>
        <dbReference type="EMBL" id="WXA14494.1"/>
    </source>
</evidence>
<dbReference type="PANTHER" id="PTHR33706:SF1">
    <property type="entry name" value="TPR REPEAT PROTEIN"/>
    <property type="match status" value="1"/>
</dbReference>
<name>A0AAU6NZR2_9FLAO</name>
<dbReference type="PANTHER" id="PTHR33706">
    <property type="entry name" value="MORN VARIANT REPEAT PROTEIN"/>
    <property type="match status" value="1"/>
</dbReference>
<dbReference type="Proteomes" id="UP001368318">
    <property type="component" value="Chromosome"/>
</dbReference>
<proteinExistence type="predicted"/>
<gene>
    <name evidence="3" type="ORF">R3L15_06325</name>
    <name evidence="2" type="ORF">R3L16_01075</name>
</gene>
<dbReference type="InterPro" id="IPR011652">
    <property type="entry name" value="MORN_2"/>
</dbReference>
<keyword evidence="1" id="KW-0732">Signal</keyword>
<dbReference type="AlphaFoldDB" id="A0AAU6NZR2"/>
<keyword evidence="4" id="KW-1185">Reference proteome</keyword>
<evidence type="ECO:0000256" key="1">
    <source>
        <dbReference type="SAM" id="SignalP"/>
    </source>
</evidence>
<dbReference type="Gene3D" id="3.90.930.1">
    <property type="match status" value="1"/>
</dbReference>
<dbReference type="EMBL" id="CP136924">
    <property type="protein sequence ID" value="WXA03082.1"/>
    <property type="molecule type" value="Genomic_DNA"/>
</dbReference>
<dbReference type="KEGG" id="mcaa:R3L15_06325"/>
<evidence type="ECO:0000313" key="4">
    <source>
        <dbReference type="Proteomes" id="UP001368318"/>
    </source>
</evidence>
<evidence type="ECO:0000313" key="2">
    <source>
        <dbReference type="EMBL" id="WXA03082.1"/>
    </source>
</evidence>
<reference evidence="2 4" key="1">
    <citation type="submission" date="2023-10" db="EMBL/GenBank/DDBJ databases">
        <title>Culture-based analysis of two novel bacteria associated with mangrove crab gills.</title>
        <authorList>
            <person name="Yang X."/>
            <person name="Garuglieri E."/>
            <person name="Van Goethem M.W."/>
            <person name="Fusi M."/>
            <person name="Marasco R."/>
            <person name="Daffonchio D.G."/>
        </authorList>
    </citation>
    <scope>NUCLEOTIDE SEQUENCE [LARGE SCALE GENOMIC DNA]</scope>
    <source>
        <strain evidence="3">UG2-1</strain>
        <strain evidence="2">UG2-2</strain>
        <strain evidence="4">UG2_2</strain>
    </source>
</reference>
<dbReference type="EMBL" id="CP136925">
    <property type="protein sequence ID" value="WXA14494.1"/>
    <property type="molecule type" value="Genomic_DNA"/>
</dbReference>
<accession>A0AAU6NZR2</accession>
<dbReference type="Gene3D" id="2.20.110.10">
    <property type="entry name" value="Histone H3 K4-specific methyltransferase SET7/9 N-terminal domain"/>
    <property type="match status" value="1"/>
</dbReference>
<protein>
    <submittedName>
        <fullName evidence="2">Toxin-antitoxin system YwqK family antitoxin</fullName>
    </submittedName>
</protein>
<dbReference type="SUPFAM" id="SSF82185">
    <property type="entry name" value="Histone H3 K4-specific methyltransferase SET7/9 N-terminal domain"/>
    <property type="match status" value="2"/>
</dbReference>
<sequence>MKSTLITITFLFLSIHLTAQVSKSIIGKWVPVKTDFYSDSELENTVKQNSNKSCVSYIEFLKEGIIMTKDFNSDCEEIKADPGIFNKIGEDWYKISVDELKDQKVQIEVDGNQMKMHISTGETSKAVALLKRYSAITDTKAKKEKEDEIMYKDGVKHGLAKYYHANGQLSSIGSYYWGRKINEWKFYNKNGVLIKIGNYANDKATGVWKYYDENGLLTSAGNFENGIPEGEWRSYYANNEIEMIGSFLNGKKEGKWNEYFDNGALKSTGYYQNNEKIGVWKFYDKYGGLIRNEKH</sequence>
<dbReference type="Pfam" id="PF07661">
    <property type="entry name" value="MORN_2"/>
    <property type="match status" value="5"/>
</dbReference>
<organism evidence="2 4">
    <name type="scientific">Mangrovimonas cancribranchiae</name>
    <dbReference type="NCBI Taxonomy" id="3080055"/>
    <lineage>
        <taxon>Bacteria</taxon>
        <taxon>Pseudomonadati</taxon>
        <taxon>Bacteroidota</taxon>
        <taxon>Flavobacteriia</taxon>
        <taxon>Flavobacteriales</taxon>
        <taxon>Flavobacteriaceae</taxon>
        <taxon>Mangrovimonas</taxon>
    </lineage>
</organism>
<feature type="chain" id="PRO_5044712813" evidence="1">
    <location>
        <begin position="20"/>
        <end position="295"/>
    </location>
</feature>
<dbReference type="RefSeq" id="WP_338733936.1">
    <property type="nucleotide sequence ID" value="NZ_CP136924.1"/>
</dbReference>
<feature type="signal peptide" evidence="1">
    <location>
        <begin position="1"/>
        <end position="19"/>
    </location>
</feature>